<name>A0A0R3PI96_ANGCS</name>
<dbReference type="EMBL" id="UYYA01001908">
    <property type="protein sequence ID" value="VDM55659.1"/>
    <property type="molecule type" value="Genomic_DNA"/>
</dbReference>
<gene>
    <name evidence="1" type="ORF">ACOC_LOCUS4074</name>
</gene>
<dbReference type="AlphaFoldDB" id="A0A0R3PI96"/>
<protein>
    <submittedName>
        <fullName evidence="3">Proton_antipo_M domain-containing protein</fullName>
    </submittedName>
</protein>
<proteinExistence type="predicted"/>
<reference evidence="1 2" key="2">
    <citation type="submission" date="2018-11" db="EMBL/GenBank/DDBJ databases">
        <authorList>
            <consortium name="Pathogen Informatics"/>
        </authorList>
    </citation>
    <scope>NUCLEOTIDE SEQUENCE [LARGE SCALE GENOMIC DNA]</scope>
    <source>
        <strain evidence="1 2">Costa Rica</strain>
    </source>
</reference>
<keyword evidence="2" id="KW-1185">Reference proteome</keyword>
<dbReference type="Proteomes" id="UP000267027">
    <property type="component" value="Unassembled WGS sequence"/>
</dbReference>
<accession>A0A0R3PI96</accession>
<evidence type="ECO:0000313" key="3">
    <source>
        <dbReference type="WBParaSite" id="ACOC_0000407301-mRNA-1"/>
    </source>
</evidence>
<reference evidence="3" key="1">
    <citation type="submission" date="2017-02" db="UniProtKB">
        <authorList>
            <consortium name="WormBaseParasite"/>
        </authorList>
    </citation>
    <scope>IDENTIFICATION</scope>
</reference>
<evidence type="ECO:0000313" key="1">
    <source>
        <dbReference type="EMBL" id="VDM55659.1"/>
    </source>
</evidence>
<dbReference type="WBParaSite" id="ACOC_0000407301-mRNA-1">
    <property type="protein sequence ID" value="ACOC_0000407301-mRNA-1"/>
    <property type="gene ID" value="ACOC_0000407301"/>
</dbReference>
<sequence length="86" mass="9526">MYSSPLALQPLSYPFFESSFELIGMIVVKFHGLAHKLSVAREFQIAQMMTAVAAPGSGVFFLTISSPLRNFDIQEKGEDLSLITQE</sequence>
<organism evidence="3">
    <name type="scientific">Angiostrongylus costaricensis</name>
    <name type="common">Nematode worm</name>
    <dbReference type="NCBI Taxonomy" id="334426"/>
    <lineage>
        <taxon>Eukaryota</taxon>
        <taxon>Metazoa</taxon>
        <taxon>Ecdysozoa</taxon>
        <taxon>Nematoda</taxon>
        <taxon>Chromadorea</taxon>
        <taxon>Rhabditida</taxon>
        <taxon>Rhabditina</taxon>
        <taxon>Rhabditomorpha</taxon>
        <taxon>Strongyloidea</taxon>
        <taxon>Metastrongylidae</taxon>
        <taxon>Angiostrongylus</taxon>
    </lineage>
</organism>
<evidence type="ECO:0000313" key="2">
    <source>
        <dbReference type="Proteomes" id="UP000267027"/>
    </source>
</evidence>